<accession>A0A0E9TT77</accession>
<organism evidence="2">
    <name type="scientific">Anguilla anguilla</name>
    <name type="common">European freshwater eel</name>
    <name type="synonym">Muraena anguilla</name>
    <dbReference type="NCBI Taxonomy" id="7936"/>
    <lineage>
        <taxon>Eukaryota</taxon>
        <taxon>Metazoa</taxon>
        <taxon>Chordata</taxon>
        <taxon>Craniata</taxon>
        <taxon>Vertebrata</taxon>
        <taxon>Euteleostomi</taxon>
        <taxon>Actinopterygii</taxon>
        <taxon>Neopterygii</taxon>
        <taxon>Teleostei</taxon>
        <taxon>Anguilliformes</taxon>
        <taxon>Anguillidae</taxon>
        <taxon>Anguilla</taxon>
    </lineage>
</organism>
<protein>
    <submittedName>
        <fullName evidence="2">Uncharacterized protein</fullName>
    </submittedName>
</protein>
<reference evidence="2" key="2">
    <citation type="journal article" date="2015" name="Fish Shellfish Immunol.">
        <title>Early steps in the European eel (Anguilla anguilla)-Vibrio vulnificus interaction in the gills: Role of the RtxA13 toxin.</title>
        <authorList>
            <person name="Callol A."/>
            <person name="Pajuelo D."/>
            <person name="Ebbesson L."/>
            <person name="Teles M."/>
            <person name="MacKenzie S."/>
            <person name="Amaro C."/>
        </authorList>
    </citation>
    <scope>NUCLEOTIDE SEQUENCE</scope>
</reference>
<feature type="transmembrane region" description="Helical" evidence="1">
    <location>
        <begin position="25"/>
        <end position="47"/>
    </location>
</feature>
<evidence type="ECO:0000256" key="1">
    <source>
        <dbReference type="SAM" id="Phobius"/>
    </source>
</evidence>
<keyword evidence="1" id="KW-1133">Transmembrane helix</keyword>
<dbReference type="EMBL" id="GBXM01052639">
    <property type="protein sequence ID" value="JAH55938.1"/>
    <property type="molecule type" value="Transcribed_RNA"/>
</dbReference>
<reference evidence="2" key="1">
    <citation type="submission" date="2014-11" db="EMBL/GenBank/DDBJ databases">
        <authorList>
            <person name="Amaro Gonzalez C."/>
        </authorList>
    </citation>
    <scope>NUCLEOTIDE SEQUENCE</scope>
</reference>
<name>A0A0E9TT77_ANGAN</name>
<evidence type="ECO:0000313" key="2">
    <source>
        <dbReference type="EMBL" id="JAH55938.1"/>
    </source>
</evidence>
<proteinExistence type="predicted"/>
<dbReference type="AlphaFoldDB" id="A0A0E9TT77"/>
<keyword evidence="1" id="KW-0472">Membrane</keyword>
<sequence length="50" mass="5784">MSLKYHTIPSMFLCSEQVQDMNTSLAFFCCCYNFLLSSVVNIAKTYFSQK</sequence>
<keyword evidence="1" id="KW-0812">Transmembrane</keyword>